<dbReference type="InterPro" id="IPR013087">
    <property type="entry name" value="Znf_C2H2_type"/>
</dbReference>
<comment type="caution">
    <text evidence="9">The sequence shown here is derived from an EMBL/GenBank/DDBJ whole genome shotgun (WGS) entry which is preliminary data.</text>
</comment>
<evidence type="ECO:0000256" key="3">
    <source>
        <dbReference type="ARBA" id="ARBA00022737"/>
    </source>
</evidence>
<dbReference type="PANTHER" id="PTHR24406">
    <property type="entry name" value="TRANSCRIPTIONAL REPRESSOR CTCFL-RELATED"/>
    <property type="match status" value="1"/>
</dbReference>
<sequence>MPKCLVCDRIFCDRQALHQHLQSSGDRHPVCIPCGRRFISDQAKDEVRLRSFTFAKAHDAARHPTTFPCTICGRSFDAQFALEDHYRGSAAHPNCPKCGRGFKDKEQRDAHHTREHPRVACAPCSGMLVYEDALSHHYTVSSKHPNCKACGHGFRDLEALERHDPDPEAHPQCVVCKILFKDRQGLEVHVMERHEGALSVAMTSPAMPPELNGNEASAVAPLGTPSGGTHAVAAYTPLDLRIAELVQQFEEAHLSTAIGVGAGKSTASTVSRERMTLNSPPIRARWSALPNINSSHPAGEARRSMPPPYAALNPRSAPRFSGPLVAPHQGSSLWGTAGLGVRGPLGRDARGGRV</sequence>
<comment type="subcellular location">
    <subcellularLocation>
        <location evidence="1">Nucleus</location>
    </subcellularLocation>
</comment>
<dbReference type="PROSITE" id="PS00028">
    <property type="entry name" value="ZINC_FINGER_C2H2_1"/>
    <property type="match status" value="2"/>
</dbReference>
<dbReference type="EMBL" id="BRPK01000006">
    <property type="protein sequence ID" value="GLB39099.1"/>
    <property type="molecule type" value="Genomic_DNA"/>
</dbReference>
<keyword evidence="5" id="KW-0862">Zinc</keyword>
<dbReference type="GO" id="GO:0008270">
    <property type="term" value="F:zinc ion binding"/>
    <property type="evidence" value="ECO:0007669"/>
    <property type="project" value="UniProtKB-KW"/>
</dbReference>
<evidence type="ECO:0000256" key="5">
    <source>
        <dbReference type="ARBA" id="ARBA00022833"/>
    </source>
</evidence>
<evidence type="ECO:0000313" key="9">
    <source>
        <dbReference type="EMBL" id="GLB39099.1"/>
    </source>
</evidence>
<organism evidence="9 10">
    <name type="scientific">Lyophyllum shimeji</name>
    <name type="common">Hon-shimeji</name>
    <name type="synonym">Tricholoma shimeji</name>
    <dbReference type="NCBI Taxonomy" id="47721"/>
    <lineage>
        <taxon>Eukaryota</taxon>
        <taxon>Fungi</taxon>
        <taxon>Dikarya</taxon>
        <taxon>Basidiomycota</taxon>
        <taxon>Agaricomycotina</taxon>
        <taxon>Agaricomycetes</taxon>
        <taxon>Agaricomycetidae</taxon>
        <taxon>Agaricales</taxon>
        <taxon>Tricholomatineae</taxon>
        <taxon>Lyophyllaceae</taxon>
        <taxon>Lyophyllum</taxon>
    </lineage>
</organism>
<dbReference type="PROSITE" id="PS50157">
    <property type="entry name" value="ZINC_FINGER_C2H2_2"/>
    <property type="match status" value="1"/>
</dbReference>
<keyword evidence="10" id="KW-1185">Reference proteome</keyword>
<evidence type="ECO:0000313" key="10">
    <source>
        <dbReference type="Proteomes" id="UP001063166"/>
    </source>
</evidence>
<evidence type="ECO:0000259" key="8">
    <source>
        <dbReference type="PROSITE" id="PS50157"/>
    </source>
</evidence>
<dbReference type="Pfam" id="PF00096">
    <property type="entry name" value="zf-C2H2"/>
    <property type="match status" value="1"/>
</dbReference>
<reference evidence="9" key="1">
    <citation type="submission" date="2022-07" db="EMBL/GenBank/DDBJ databases">
        <title>The genome of Lyophyllum shimeji provides insight into the initial evolution of ectomycorrhizal fungal genome.</title>
        <authorList>
            <person name="Kobayashi Y."/>
            <person name="Shibata T."/>
            <person name="Hirakawa H."/>
            <person name="Shigenobu S."/>
            <person name="Nishiyama T."/>
            <person name="Yamada A."/>
            <person name="Hasebe M."/>
            <person name="Kawaguchi M."/>
        </authorList>
    </citation>
    <scope>NUCLEOTIDE SEQUENCE</scope>
    <source>
        <strain evidence="9">AT787</strain>
    </source>
</reference>
<evidence type="ECO:0000256" key="6">
    <source>
        <dbReference type="ARBA" id="ARBA00023242"/>
    </source>
</evidence>
<dbReference type="AlphaFoldDB" id="A0A9P3ULC9"/>
<gene>
    <name evidence="9" type="ORF">LshimejAT787_0602610</name>
</gene>
<dbReference type="OrthoDB" id="6105938at2759"/>
<evidence type="ECO:0000256" key="4">
    <source>
        <dbReference type="ARBA" id="ARBA00022771"/>
    </source>
</evidence>
<keyword evidence="2" id="KW-0479">Metal-binding</keyword>
<evidence type="ECO:0000256" key="1">
    <source>
        <dbReference type="ARBA" id="ARBA00004123"/>
    </source>
</evidence>
<proteinExistence type="predicted"/>
<dbReference type="GO" id="GO:0005634">
    <property type="term" value="C:nucleus"/>
    <property type="evidence" value="ECO:0007669"/>
    <property type="project" value="UniProtKB-SubCell"/>
</dbReference>
<keyword evidence="4 7" id="KW-0863">Zinc-finger</keyword>
<protein>
    <recommendedName>
        <fullName evidence="8">C2H2-type domain-containing protein</fullName>
    </recommendedName>
</protein>
<accession>A0A9P3ULC9</accession>
<keyword evidence="6" id="KW-0539">Nucleus</keyword>
<feature type="domain" description="C2H2-type" evidence="8">
    <location>
        <begin position="67"/>
        <end position="92"/>
    </location>
</feature>
<keyword evidence="3" id="KW-0677">Repeat</keyword>
<evidence type="ECO:0000256" key="2">
    <source>
        <dbReference type="ARBA" id="ARBA00022723"/>
    </source>
</evidence>
<dbReference type="SMART" id="SM00355">
    <property type="entry name" value="ZnF_C2H2"/>
    <property type="match status" value="5"/>
</dbReference>
<dbReference type="InterPro" id="IPR050888">
    <property type="entry name" value="ZnF_C2H2-type_TF"/>
</dbReference>
<name>A0A9P3ULC9_LYOSH</name>
<dbReference type="Gene3D" id="3.30.160.60">
    <property type="entry name" value="Classic Zinc Finger"/>
    <property type="match status" value="1"/>
</dbReference>
<evidence type="ECO:0000256" key="7">
    <source>
        <dbReference type="PROSITE-ProRule" id="PRU00042"/>
    </source>
</evidence>
<dbReference type="Proteomes" id="UP001063166">
    <property type="component" value="Unassembled WGS sequence"/>
</dbReference>